<dbReference type="Pfam" id="PF00528">
    <property type="entry name" value="BPD_transp_1"/>
    <property type="match status" value="1"/>
</dbReference>
<organism evidence="12">
    <name type="scientific">uncultured bacterium pBIO2079</name>
    <dbReference type="NCBI Taxonomy" id="1478040"/>
    <lineage>
        <taxon>Bacteria</taxon>
        <taxon>environmental samples</taxon>
    </lineage>
</organism>
<dbReference type="NCBIfam" id="TIGR02141">
    <property type="entry name" value="modB_ABC"/>
    <property type="match status" value="1"/>
</dbReference>
<feature type="transmembrane region" description="Helical" evidence="9">
    <location>
        <begin position="47"/>
        <end position="67"/>
    </location>
</feature>
<dbReference type="InterPro" id="IPR000515">
    <property type="entry name" value="MetI-like"/>
</dbReference>
<evidence type="ECO:0000313" key="12">
    <source>
        <dbReference type="EMBL" id="AIE77278.1"/>
    </source>
</evidence>
<keyword evidence="5 10" id="KW-0500">Molybdenum</keyword>
<evidence type="ECO:0000259" key="11">
    <source>
        <dbReference type="PROSITE" id="PS50928"/>
    </source>
</evidence>
<proteinExistence type="inferred from homology"/>
<sequence length="234" mass="25745">MAVMDLNPLWISLKTALVATAITFILGIIIARWMAKREFKGKSLLDGIFILPLVLPPTVVGFILLWILGRNGWLGSFFFEIGRPIVFSWSATVIAAAVVSFPLMYQTARGAFEQIDANIEDAARTLGASEGTVFWRITIPMAWPGIAAGTILAFARSLGEFGATLMLAGNIPGRTQTIPVAIYFLVEGGKQQQALIWVMVILLISLVSIVALNYWKKYQRRFSSHPVREVTADS</sequence>
<feature type="domain" description="ABC transmembrane type-1" evidence="11">
    <location>
        <begin position="9"/>
        <end position="212"/>
    </location>
</feature>
<dbReference type="PANTHER" id="PTHR30183">
    <property type="entry name" value="MOLYBDENUM TRANSPORT SYSTEM PERMEASE PROTEIN MODB"/>
    <property type="match status" value="1"/>
</dbReference>
<feature type="transmembrane region" description="Helical" evidence="9">
    <location>
        <begin position="133"/>
        <end position="155"/>
    </location>
</feature>
<dbReference type="Gene3D" id="1.10.3720.10">
    <property type="entry name" value="MetI-like"/>
    <property type="match status" value="1"/>
</dbReference>
<reference evidence="12" key="1">
    <citation type="journal article" date="2014" name="PLoS ONE">
        <title>Screening of metagenomic and genomic libraries reveals three classes of bacterial enzymes that overcome the toxicity of acrylate.</title>
        <authorList>
            <person name="Curson A.R."/>
            <person name="Burns O.J."/>
            <person name="Voget S."/>
            <person name="Daniel R."/>
            <person name="Todd J.D."/>
            <person name="McInnis K."/>
            <person name="Wexler M."/>
            <person name="Johnston A.W."/>
        </authorList>
    </citation>
    <scope>NUCLEOTIDE SEQUENCE</scope>
</reference>
<comment type="similarity">
    <text evidence="2 10">Belongs to the binding-protein-dependent transport system permease family. CysTW subfamily.</text>
</comment>
<accession>A0A075FAR2</accession>
<dbReference type="PROSITE" id="PS50928">
    <property type="entry name" value="ABC_TM1"/>
    <property type="match status" value="1"/>
</dbReference>
<keyword evidence="8 9" id="KW-0472">Membrane</keyword>
<dbReference type="SUPFAM" id="SSF161098">
    <property type="entry name" value="MetI-like"/>
    <property type="match status" value="1"/>
</dbReference>
<dbReference type="AlphaFoldDB" id="A0A075FAR2"/>
<evidence type="ECO:0000256" key="5">
    <source>
        <dbReference type="ARBA" id="ARBA00022505"/>
    </source>
</evidence>
<evidence type="ECO:0000256" key="10">
    <source>
        <dbReference type="RuleBase" id="RU365097"/>
    </source>
</evidence>
<dbReference type="GO" id="GO:0015098">
    <property type="term" value="F:molybdate ion transmembrane transporter activity"/>
    <property type="evidence" value="ECO:0007669"/>
    <property type="project" value="UniProtKB-UniRule"/>
</dbReference>
<evidence type="ECO:0000256" key="8">
    <source>
        <dbReference type="ARBA" id="ARBA00023136"/>
    </source>
</evidence>
<evidence type="ECO:0000256" key="6">
    <source>
        <dbReference type="ARBA" id="ARBA00022692"/>
    </source>
</evidence>
<keyword evidence="7 9" id="KW-1133">Transmembrane helix</keyword>
<dbReference type="GO" id="GO:0005886">
    <property type="term" value="C:plasma membrane"/>
    <property type="evidence" value="ECO:0007669"/>
    <property type="project" value="UniProtKB-SubCell"/>
</dbReference>
<evidence type="ECO:0000256" key="9">
    <source>
        <dbReference type="RuleBase" id="RU363032"/>
    </source>
</evidence>
<name>A0A075FAR2_9BACT</name>
<protein>
    <recommendedName>
        <fullName evidence="10">Molybdenum transport system permease</fullName>
    </recommendedName>
</protein>
<comment type="subcellular location">
    <subcellularLocation>
        <location evidence="1 9">Cell membrane</location>
        <topology evidence="1 9">Multi-pass membrane protein</topology>
    </subcellularLocation>
</comment>
<gene>
    <name evidence="12" type="primary">modB</name>
    <name evidence="12" type="ORF">pBIO2079_17</name>
</gene>
<dbReference type="InterPro" id="IPR035906">
    <property type="entry name" value="MetI-like_sf"/>
</dbReference>
<dbReference type="EMBL" id="KJ531199">
    <property type="protein sequence ID" value="AIE77278.1"/>
    <property type="molecule type" value="Genomic_DNA"/>
</dbReference>
<evidence type="ECO:0000256" key="1">
    <source>
        <dbReference type="ARBA" id="ARBA00004651"/>
    </source>
</evidence>
<reference evidence="12" key="2">
    <citation type="submission" date="2014-02" db="EMBL/GenBank/DDBJ databases">
        <authorList>
            <person name="Curson A.R.J."/>
            <person name="Burns O.J."/>
            <person name="Voget S."/>
            <person name="Daniel R."/>
            <person name="Todd J.D."/>
            <person name="McInnis K."/>
            <person name="Wexler M."/>
            <person name="Johnston A.W.B."/>
        </authorList>
    </citation>
    <scope>NUCLEOTIDE SEQUENCE</scope>
</reference>
<evidence type="ECO:0000256" key="3">
    <source>
        <dbReference type="ARBA" id="ARBA00022448"/>
    </source>
</evidence>
<keyword evidence="3 9" id="KW-0813">Transport</keyword>
<dbReference type="PANTHER" id="PTHR30183:SF3">
    <property type="entry name" value="MOLYBDENUM TRANSPORT SYSTEM PERMEASE PROTEIN MODB"/>
    <property type="match status" value="1"/>
</dbReference>
<feature type="transmembrane region" description="Helical" evidence="9">
    <location>
        <begin position="16"/>
        <end position="35"/>
    </location>
</feature>
<comment type="function">
    <text evidence="10">Part of the binding-protein-dependent transport system for molybdenum; probably responsible for the translocation of the substrate across the membrane.</text>
</comment>
<evidence type="ECO:0000256" key="2">
    <source>
        <dbReference type="ARBA" id="ARBA00007069"/>
    </source>
</evidence>
<dbReference type="CDD" id="cd06261">
    <property type="entry name" value="TM_PBP2"/>
    <property type="match status" value="1"/>
</dbReference>
<dbReference type="InterPro" id="IPR011867">
    <property type="entry name" value="ModB_ABC"/>
</dbReference>
<keyword evidence="6 9" id="KW-0812">Transmembrane</keyword>
<evidence type="ECO:0000256" key="7">
    <source>
        <dbReference type="ARBA" id="ARBA00022989"/>
    </source>
</evidence>
<keyword evidence="4 10" id="KW-1003">Cell membrane</keyword>
<feature type="transmembrane region" description="Helical" evidence="9">
    <location>
        <begin position="87"/>
        <end position="105"/>
    </location>
</feature>
<evidence type="ECO:0000256" key="4">
    <source>
        <dbReference type="ARBA" id="ARBA00022475"/>
    </source>
</evidence>
<feature type="transmembrane region" description="Helical" evidence="9">
    <location>
        <begin position="194"/>
        <end position="215"/>
    </location>
</feature>